<dbReference type="GO" id="GO:0008233">
    <property type="term" value="F:peptidase activity"/>
    <property type="evidence" value="ECO:0007669"/>
    <property type="project" value="UniProtKB-KW"/>
</dbReference>
<feature type="site" description="Cleavage; by autolysis" evidence="15">
    <location>
        <begin position="207"/>
        <end position="208"/>
    </location>
</feature>
<feature type="binding site" evidence="14">
    <location>
        <begin position="259"/>
        <end position="262"/>
    </location>
    <ligand>
        <name>substrate</name>
    </ligand>
</feature>
<dbReference type="HOGENOM" id="CLU_021603_0_0_1"/>
<dbReference type="GO" id="GO:0005764">
    <property type="term" value="C:lysosome"/>
    <property type="evidence" value="ECO:0007669"/>
    <property type="project" value="TreeGrafter"/>
</dbReference>
<dbReference type="CDD" id="cd04513">
    <property type="entry name" value="Glycosylasparaginase"/>
    <property type="match status" value="1"/>
</dbReference>
<dbReference type="InterPro" id="IPR000246">
    <property type="entry name" value="Peptidase_T2"/>
</dbReference>
<reference evidence="17" key="1">
    <citation type="submission" date="2003-08" db="EMBL/GenBank/DDBJ databases">
        <authorList>
            <person name="Birren B."/>
            <person name="Nusbaum C."/>
            <person name="Abebe A."/>
            <person name="Abouelleil A."/>
            <person name="Adekoya E."/>
            <person name="Ait-zahra M."/>
            <person name="Allen N."/>
            <person name="Allen T."/>
            <person name="An P."/>
            <person name="Anderson M."/>
            <person name="Anderson S."/>
            <person name="Arachchi H."/>
            <person name="Armbruster J."/>
            <person name="Bachantsang P."/>
            <person name="Baldwin J."/>
            <person name="Barry A."/>
            <person name="Bayul T."/>
            <person name="Blitshsteyn B."/>
            <person name="Bloom T."/>
            <person name="Blye J."/>
            <person name="Boguslavskiy L."/>
            <person name="Borowsky M."/>
            <person name="Boukhgalter B."/>
            <person name="Brunache A."/>
            <person name="Butler J."/>
            <person name="Calixte N."/>
            <person name="Calvo S."/>
            <person name="Camarata J."/>
            <person name="Campo K."/>
            <person name="Chang J."/>
            <person name="Cheshatsang Y."/>
            <person name="Citroen M."/>
            <person name="Collymore A."/>
            <person name="Considine T."/>
            <person name="Cook A."/>
            <person name="Cooke P."/>
            <person name="Corum B."/>
            <person name="Cuomo C."/>
            <person name="David R."/>
            <person name="Dawoe T."/>
            <person name="Degray S."/>
            <person name="Dodge S."/>
            <person name="Dooley K."/>
            <person name="Dorje P."/>
            <person name="Dorjee K."/>
            <person name="Dorris L."/>
            <person name="Duffey N."/>
            <person name="Dupes A."/>
            <person name="Elkins T."/>
            <person name="Engels R."/>
            <person name="Erickson J."/>
            <person name="Farina A."/>
            <person name="Faro S."/>
            <person name="Ferreira P."/>
            <person name="Fischer H."/>
            <person name="Fitzgerald M."/>
            <person name="Foley K."/>
            <person name="Gage D."/>
            <person name="Galagan J."/>
            <person name="Gearin G."/>
            <person name="Gnerre S."/>
            <person name="Gnirke A."/>
            <person name="Goyette A."/>
            <person name="Graham J."/>
            <person name="Grandbois E."/>
            <person name="Gyaltsen K."/>
            <person name="Hafez N."/>
            <person name="Hagopian D."/>
            <person name="Hagos B."/>
            <person name="Hall J."/>
            <person name="Hatcher B."/>
            <person name="Heller A."/>
            <person name="Higgins H."/>
            <person name="Honan T."/>
            <person name="Horn A."/>
            <person name="Houde N."/>
            <person name="Hughes L."/>
            <person name="Hulme W."/>
            <person name="Husby E."/>
            <person name="Iliev I."/>
            <person name="Jaffe D."/>
            <person name="Jones C."/>
            <person name="Kamal M."/>
            <person name="Kamat A."/>
            <person name="Kamvysselis M."/>
            <person name="Karlsson E."/>
            <person name="Kells C."/>
            <person name="Kieu A."/>
            <person name="Kisner P."/>
            <person name="Kodira C."/>
            <person name="Kulbokas E."/>
            <person name="Labutti K."/>
            <person name="Lama D."/>
            <person name="Landers T."/>
            <person name="Leger J."/>
            <person name="Levine S."/>
            <person name="Lewis D."/>
            <person name="Lewis T."/>
            <person name="Lindblad-toh K."/>
            <person name="Liu X."/>
            <person name="Lokyitsang T."/>
            <person name="Lokyitsang Y."/>
            <person name="Lucien O."/>
            <person name="Lui A."/>
            <person name="Ma L.J."/>
            <person name="Mabbitt R."/>
            <person name="Macdonald J."/>
            <person name="Maclean C."/>
            <person name="Major J."/>
            <person name="Manning J."/>
            <person name="Marabella R."/>
            <person name="Maru K."/>
            <person name="Matthews C."/>
            <person name="Mauceli E."/>
            <person name="Mccarthy M."/>
            <person name="Mcdonough S."/>
            <person name="Mcghee T."/>
            <person name="Meldrim J."/>
            <person name="Meneus L."/>
            <person name="Mesirov J."/>
            <person name="Mihalev A."/>
            <person name="Mihova T."/>
            <person name="Mikkelsen T."/>
            <person name="Mlenga V."/>
            <person name="Moru K."/>
            <person name="Mozes J."/>
            <person name="Mulrain L."/>
            <person name="Munson G."/>
            <person name="Naylor J."/>
            <person name="Newes C."/>
            <person name="Nguyen C."/>
            <person name="Nguyen N."/>
            <person name="Nguyen T."/>
            <person name="Nicol R."/>
            <person name="Nielsen C."/>
            <person name="Nizzari M."/>
            <person name="Norbu C."/>
            <person name="Norbu N."/>
            <person name="O'donnell P."/>
            <person name="Okoawo O."/>
            <person name="O'leary S."/>
            <person name="Omotosho B."/>
            <person name="O'neill K."/>
            <person name="Osman S."/>
            <person name="Parker S."/>
            <person name="Perrin D."/>
            <person name="Phunkhang P."/>
            <person name="Piqani B."/>
            <person name="Purcell S."/>
            <person name="Rachupka T."/>
            <person name="Ramasamy U."/>
            <person name="Rameau R."/>
            <person name="Ray V."/>
            <person name="Raymond C."/>
            <person name="Retta R."/>
            <person name="Richardson S."/>
            <person name="Rise C."/>
            <person name="Rodriguez J."/>
            <person name="Rogers J."/>
            <person name="Rogov P."/>
            <person name="Rutman M."/>
            <person name="Schupbach R."/>
            <person name="Seaman C."/>
            <person name="Settipalli S."/>
            <person name="Sharpe T."/>
            <person name="Sheridan J."/>
            <person name="Sherpa N."/>
            <person name="Shi J."/>
            <person name="Smirnov S."/>
            <person name="Smith C."/>
            <person name="Sougnez C."/>
            <person name="Spencer B."/>
            <person name="Stalker J."/>
            <person name="Stange-thomann N."/>
            <person name="Stavropoulos S."/>
            <person name="Stetson K."/>
            <person name="Stone C."/>
            <person name="Stone S."/>
            <person name="Stubbs M."/>
            <person name="Talamas J."/>
            <person name="Tchuinga P."/>
            <person name="Tenzing P."/>
            <person name="Tesfaye S."/>
            <person name="Theodore J."/>
            <person name="Thoulutsang Y."/>
            <person name="Topham K."/>
            <person name="Towey S."/>
            <person name="Tsamla T."/>
            <person name="Tsomo N."/>
            <person name="Vallee D."/>
            <person name="Vassiliev H."/>
            <person name="Venkataraman V."/>
            <person name="Vinson J."/>
            <person name="Vo A."/>
            <person name="Wade C."/>
            <person name="Wang S."/>
            <person name="Wangchuk T."/>
            <person name="Wangdi T."/>
            <person name="Whittaker C."/>
            <person name="Wilkinson J."/>
            <person name="Wu Y."/>
            <person name="Wyman D."/>
            <person name="Yadav S."/>
            <person name="Yang S."/>
            <person name="Yang X."/>
            <person name="Yeager S."/>
            <person name="Yee E."/>
            <person name="Young G."/>
            <person name="Zainoun J."/>
            <person name="Zembeck L."/>
            <person name="Zimmer A."/>
            <person name="Zody M."/>
            <person name="Lander E."/>
        </authorList>
    </citation>
    <scope>NUCLEOTIDE SEQUENCE [LARGE SCALE GENOMIC DNA]</scope>
</reference>
<evidence type="ECO:0000256" key="5">
    <source>
        <dbReference type="ARBA" id="ARBA00050421"/>
    </source>
</evidence>
<keyword evidence="4" id="KW-0068">Autocatalytic cleavage</keyword>
<keyword evidence="3" id="KW-0378">Hydrolase</keyword>
<evidence type="ECO:0000256" key="10">
    <source>
        <dbReference type="ARBA" id="ARBA00078726"/>
    </source>
</evidence>
<organism evidence="16 17">
    <name type="scientific">Ciona savignyi</name>
    <name type="common">Pacific transparent sea squirt</name>
    <dbReference type="NCBI Taxonomy" id="51511"/>
    <lineage>
        <taxon>Eukaryota</taxon>
        <taxon>Metazoa</taxon>
        <taxon>Chordata</taxon>
        <taxon>Tunicata</taxon>
        <taxon>Ascidiacea</taxon>
        <taxon>Phlebobranchia</taxon>
        <taxon>Cionidae</taxon>
        <taxon>Ciona</taxon>
    </lineage>
</organism>
<comment type="similarity">
    <text evidence="1">Belongs to the Ntn-hydrolase family.</text>
</comment>
<dbReference type="Ensembl" id="ENSCSAVT00000013976.1">
    <property type="protein sequence ID" value="ENSCSAVP00000013817.1"/>
    <property type="gene ID" value="ENSCSAVG00000008101.1"/>
</dbReference>
<dbReference type="Gene3D" id="3.60.20.30">
    <property type="entry name" value="(Glycosyl)asparaginase"/>
    <property type="match status" value="1"/>
</dbReference>
<evidence type="ECO:0000256" key="14">
    <source>
        <dbReference type="PIRSR" id="PIRSR600246-2"/>
    </source>
</evidence>
<keyword evidence="2" id="KW-0645">Protease</keyword>
<evidence type="ECO:0000256" key="12">
    <source>
        <dbReference type="ARBA" id="ARBA00080645"/>
    </source>
</evidence>
<evidence type="ECO:0000256" key="11">
    <source>
        <dbReference type="ARBA" id="ARBA00079301"/>
    </source>
</evidence>
<dbReference type="OMA" id="YKPIINI"/>
<dbReference type="AlphaFoldDB" id="H2Z8A5"/>
<dbReference type="Proteomes" id="UP000007875">
    <property type="component" value="Unassembled WGS sequence"/>
</dbReference>
<evidence type="ECO:0000256" key="9">
    <source>
        <dbReference type="ARBA" id="ARBA00071391"/>
    </source>
</evidence>
<dbReference type="EC" id="3.5.1.26" evidence="7"/>
<proteinExistence type="inferred from homology"/>
<keyword evidence="17" id="KW-1185">Reference proteome</keyword>
<evidence type="ECO:0000256" key="1">
    <source>
        <dbReference type="ARBA" id="ARBA00010872"/>
    </source>
</evidence>
<name>H2Z8A5_CIOSA</name>
<dbReference type="PANTHER" id="PTHR10188">
    <property type="entry name" value="L-ASPARAGINASE"/>
    <property type="match status" value="1"/>
</dbReference>
<evidence type="ECO:0000313" key="16">
    <source>
        <dbReference type="Ensembl" id="ENSCSAVP00000013817.1"/>
    </source>
</evidence>
<dbReference type="eggNOG" id="KOG1593">
    <property type="taxonomic scope" value="Eukaryota"/>
</dbReference>
<evidence type="ECO:0000256" key="2">
    <source>
        <dbReference type="ARBA" id="ARBA00022670"/>
    </source>
</evidence>
<dbReference type="FunFam" id="3.60.20.30:FF:000003">
    <property type="entry name" value="N(4)-(Beta-N-acetylglucosaminyl)-L-asparaginase isoform X1"/>
    <property type="match status" value="1"/>
</dbReference>
<dbReference type="GeneTree" id="ENSGT00950000183045"/>
<dbReference type="Pfam" id="PF01112">
    <property type="entry name" value="Asparaginase_2"/>
    <property type="match status" value="1"/>
</dbReference>
<dbReference type="SUPFAM" id="SSF56235">
    <property type="entry name" value="N-terminal nucleophile aminohydrolases (Ntn hydrolases)"/>
    <property type="match status" value="1"/>
</dbReference>
<evidence type="ECO:0000256" key="13">
    <source>
        <dbReference type="PIRSR" id="PIRSR600246-1"/>
    </source>
</evidence>
<dbReference type="InterPro" id="IPR029055">
    <property type="entry name" value="Ntn_hydrolases_N"/>
</dbReference>
<dbReference type="GO" id="GO:0006508">
    <property type="term" value="P:proteolysis"/>
    <property type="evidence" value="ECO:0007669"/>
    <property type="project" value="UniProtKB-KW"/>
</dbReference>
<comment type="function">
    <text evidence="6">Cleaves the GlcNAc-Asn bond which joins oligosaccharides to the peptide of asparagine-linked glycoproteins.</text>
</comment>
<evidence type="ECO:0000256" key="3">
    <source>
        <dbReference type="ARBA" id="ARBA00022801"/>
    </source>
</evidence>
<comment type="catalytic activity">
    <reaction evidence="5">
        <text>N(4)-(beta-N-acetyl-D-glucosaminyl)-L-asparagine + H2O = N-acetyl-beta-D-glucosaminylamine + L-aspartate + H(+)</text>
        <dbReference type="Rhea" id="RHEA:11544"/>
        <dbReference type="ChEBI" id="CHEBI:15377"/>
        <dbReference type="ChEBI" id="CHEBI:15378"/>
        <dbReference type="ChEBI" id="CHEBI:15947"/>
        <dbReference type="ChEBI" id="CHEBI:29991"/>
        <dbReference type="ChEBI" id="CHEBI:58080"/>
        <dbReference type="EC" id="3.5.1.26"/>
    </reaction>
</comment>
<dbReference type="STRING" id="51511.ENSCSAVP00000013817"/>
<feature type="binding site" evidence="14">
    <location>
        <begin position="236"/>
        <end position="239"/>
    </location>
    <ligand>
        <name>substrate</name>
    </ligand>
</feature>
<evidence type="ECO:0000256" key="6">
    <source>
        <dbReference type="ARBA" id="ARBA00053295"/>
    </source>
</evidence>
<evidence type="ECO:0000256" key="8">
    <source>
        <dbReference type="ARBA" id="ARBA00067727"/>
    </source>
</evidence>
<accession>H2Z8A5</accession>
<evidence type="ECO:0000256" key="4">
    <source>
        <dbReference type="ARBA" id="ARBA00022813"/>
    </source>
</evidence>
<dbReference type="GO" id="GO:0003948">
    <property type="term" value="F:N4-(beta-N-acetylglucosaminyl)-L-asparaginase activity"/>
    <property type="evidence" value="ECO:0007669"/>
    <property type="project" value="UniProtKB-EC"/>
</dbReference>
<dbReference type="FunCoup" id="H2Z8A5">
    <property type="interactions" value="8"/>
</dbReference>
<feature type="active site" description="Nucleophile" evidence="13">
    <location>
        <position position="208"/>
    </location>
</feature>
<evidence type="ECO:0000256" key="15">
    <source>
        <dbReference type="PIRSR" id="PIRSR600246-3"/>
    </source>
</evidence>
<reference evidence="16" key="2">
    <citation type="submission" date="2025-08" db="UniProtKB">
        <authorList>
            <consortium name="Ensembl"/>
        </authorList>
    </citation>
    <scope>IDENTIFICATION</scope>
</reference>
<reference evidence="16" key="3">
    <citation type="submission" date="2025-09" db="UniProtKB">
        <authorList>
            <consortium name="Ensembl"/>
        </authorList>
    </citation>
    <scope>IDENTIFICATION</scope>
</reference>
<evidence type="ECO:0000313" key="17">
    <source>
        <dbReference type="Proteomes" id="UP000007875"/>
    </source>
</evidence>
<protein>
    <recommendedName>
        <fullName evidence="8">N(4)-(Beta-N-acetylglucosaminyl)-L-asparaginase</fullName>
        <ecNumber evidence="7">3.5.1.26</ecNumber>
    </recommendedName>
    <alternativeName>
        <fullName evidence="11">Aspartylglucosaminidase</fullName>
    </alternativeName>
    <alternativeName>
        <fullName evidence="10">Glycosylasparaginase</fullName>
    </alternativeName>
    <alternativeName>
        <fullName evidence="9">N(4)-(beta-N-acetylglucosaminyl)-L-asparaginase</fullName>
    </alternativeName>
    <alternativeName>
        <fullName evidence="12">N4-(N-acetyl-beta-glucosaminyl)-L-asparagine amidase</fullName>
    </alternativeName>
</protein>
<evidence type="ECO:0000256" key="7">
    <source>
        <dbReference type="ARBA" id="ARBA00066729"/>
    </source>
</evidence>
<sequence length="345" mass="37170">IERRWSLSLLLCHKQIPCPVLYGLLFLPIVVNTWPWPQATEAAWDKLISSSSVLDAVETGCTQCEIDQCGGSVGFGGSPDENGETTLDAMIMDGGNMNIGAVGCVRGIKNAIGVARRVLENTEHTLLVGNLAKDFAVEMGFKEESLSTNHSQQMYNDWRKSNCQPNYRSNVTPNPKTSCGPYKPMRSHVQAEQNSRANLNINQSNHDTVGMISIDENGHVAAGTSTNGLNHKVPGRVGDSPIPGAGCYADNTVGGAVATGDGDVMMRFLPSFQVIESMRHGVSPTQAIEDALNRILKYYPTFNGALVAVSKDGYVGAACTGFSSFHYCVRSHSHQPTAVFSVKCK</sequence>
<dbReference type="InParanoid" id="H2Z8A5"/>
<dbReference type="PANTHER" id="PTHR10188:SF6">
    <property type="entry name" value="N(4)-(BETA-N-ACETYLGLUCOSAMINYL)-L-ASPARAGINASE"/>
    <property type="match status" value="1"/>
</dbReference>